<evidence type="ECO:0000313" key="2">
    <source>
        <dbReference type="Proteomes" id="UP000673383"/>
    </source>
</evidence>
<organism evidence="1 2">
    <name type="scientific">Bradyrhizobium elkanii</name>
    <dbReference type="NCBI Taxonomy" id="29448"/>
    <lineage>
        <taxon>Bacteria</taxon>
        <taxon>Pseudomonadati</taxon>
        <taxon>Pseudomonadota</taxon>
        <taxon>Alphaproteobacteria</taxon>
        <taxon>Hyphomicrobiales</taxon>
        <taxon>Nitrobacteraceae</taxon>
        <taxon>Bradyrhizobium</taxon>
    </lineage>
</organism>
<gene>
    <name evidence="1" type="ORF">JOH49_003888</name>
</gene>
<protein>
    <submittedName>
        <fullName evidence="1">Uncharacterized protein</fullName>
    </submittedName>
</protein>
<dbReference type="RefSeq" id="WP_209944106.1">
    <property type="nucleotide sequence ID" value="NZ_JAFICZ010000001.1"/>
</dbReference>
<proteinExistence type="predicted"/>
<accession>A0A8I1Y8C7</accession>
<reference evidence="1" key="1">
    <citation type="submission" date="2021-02" db="EMBL/GenBank/DDBJ databases">
        <title>Genomic Encyclopedia of Type Strains, Phase IV (KMG-V): Genome sequencing to study the core and pangenomes of soil and plant-associated prokaryotes.</title>
        <authorList>
            <person name="Whitman W."/>
        </authorList>
    </citation>
    <scope>NUCLEOTIDE SEQUENCE</scope>
    <source>
        <strain evidence="1">USDA 406</strain>
    </source>
</reference>
<name>A0A8I1Y8C7_BRAEL</name>
<comment type="caution">
    <text evidence="1">The sequence shown here is derived from an EMBL/GenBank/DDBJ whole genome shotgun (WGS) entry which is preliminary data.</text>
</comment>
<dbReference type="EMBL" id="JAFICZ010000001">
    <property type="protein sequence ID" value="MBP1294135.1"/>
    <property type="molecule type" value="Genomic_DNA"/>
</dbReference>
<evidence type="ECO:0000313" key="1">
    <source>
        <dbReference type="EMBL" id="MBP1294135.1"/>
    </source>
</evidence>
<dbReference type="Proteomes" id="UP000673383">
    <property type="component" value="Unassembled WGS sequence"/>
</dbReference>
<sequence>MPTSLADWEEALTRRFLAAAGEGVGPIRSFDICPETLAAAAGADLSASAQAVAAFKKALLAKRGALFSALEDGFFDRRLAPDCPGCFSYLALTIFVDSQREGDGASEQFRPKLAAFLGVDRSFSRLSGVATMWKALREWLARQAKSGKPFRKLVLPEEDGWNQIGHTVRLSFPSRRDRTFLAHFFDHHPEIAADEKVMLAALRNLVDRSGTSKGLHEAFDEFYAAYQSEQRSLADHRFWKFVLSVAAARNVDMPADVALELYPDEDGLPHFRMDIVNASDRASEYATLQSAAAAISKLGPSNLLKVAEAGYIVFKRIGASRWSAVPRFSDCRGEVKVGLSPRLTALVGMKLGRLRPSGDWSLTNDPVSVNKVEDALRRVLAKGEPLQIISGVTVTGGVRTDHHWLGRRSLLPRIATDLGVPTIAAEGDDDAPSLTCKEIEPNLYAIRSRRSLAGAFELRSSANTAARLHFVADAFVHERQIPPNLVETPEWNDVVGMASRTAEPPTSWDAVPEALDDLLEGIYAGGRRGWSEADLIPLLERVLPAEISPWDFLRSLHDSTVMTPLLRARHRGRTWILGQVSLVPLRSRTQSFVVVDGCVPALQRLDFAQTVKALGGRAFRRLTSPWSAPLLGATGVAVNELGARLAWPVRTAMMPGRRPAAFADDPHRRLEAYRREYVWSWNAGRFTFDGSPARVRLERWVHLGERDHDVFVVSGSGRELMYVSRCAAIARAHMLLGRPMYRFEGDRLHREGRDGYLPDLIAHWLRYENLAPPCALPGGGYAYPASRDQAATIARLMPRTVDAGATGRPSWEAVASARRSGFAERLIFMDGRVASSRMPFDPTERSSL</sequence>
<dbReference type="AlphaFoldDB" id="A0A8I1Y8C7"/>